<dbReference type="InterPro" id="IPR003439">
    <property type="entry name" value="ABC_transporter-like_ATP-bd"/>
</dbReference>
<evidence type="ECO:0000313" key="5">
    <source>
        <dbReference type="EMBL" id="WAM34214.1"/>
    </source>
</evidence>
<dbReference type="PANTHER" id="PTHR42711">
    <property type="entry name" value="ABC TRANSPORTER ATP-BINDING PROTEIN"/>
    <property type="match status" value="1"/>
</dbReference>
<reference evidence="5" key="1">
    <citation type="submission" date="2022-12" db="EMBL/GenBank/DDBJ databases">
        <authorList>
            <person name="Bing R.G."/>
            <person name="Willard D.J."/>
            <person name="Manesh M.J.H."/>
            <person name="Laemthong T."/>
            <person name="Crosby J.R."/>
            <person name="Kelly R.M."/>
        </authorList>
    </citation>
    <scope>NUCLEOTIDE SEQUENCE</scope>
    <source>
        <strain evidence="5">DSM 8990</strain>
    </source>
</reference>
<evidence type="ECO:0000256" key="3">
    <source>
        <dbReference type="ARBA" id="ARBA00022840"/>
    </source>
</evidence>
<evidence type="ECO:0000256" key="1">
    <source>
        <dbReference type="ARBA" id="ARBA00022448"/>
    </source>
</evidence>
<dbReference type="InterPro" id="IPR027417">
    <property type="entry name" value="P-loop_NTPase"/>
</dbReference>
<keyword evidence="6" id="KW-1185">Reference proteome</keyword>
<dbReference type="EMBL" id="CP113865">
    <property type="protein sequence ID" value="WAM34214.1"/>
    <property type="molecule type" value="Genomic_DNA"/>
</dbReference>
<dbReference type="GO" id="GO:0005524">
    <property type="term" value="F:ATP binding"/>
    <property type="evidence" value="ECO:0007669"/>
    <property type="project" value="UniProtKB-KW"/>
</dbReference>
<dbReference type="SMART" id="SM00382">
    <property type="entry name" value="AAA"/>
    <property type="match status" value="1"/>
</dbReference>
<organism evidence="5 6">
    <name type="scientific">Caldicellulosiruptor morganii</name>
    <dbReference type="NCBI Taxonomy" id="1387555"/>
    <lineage>
        <taxon>Bacteria</taxon>
        <taxon>Bacillati</taxon>
        <taxon>Bacillota</taxon>
        <taxon>Bacillota incertae sedis</taxon>
        <taxon>Caldicellulosiruptorales</taxon>
        <taxon>Caldicellulosiruptoraceae</taxon>
        <taxon>Caldicellulosiruptor</taxon>
    </lineage>
</organism>
<dbReference type="Proteomes" id="UP001164909">
    <property type="component" value="Chromosome"/>
</dbReference>
<dbReference type="InterPro" id="IPR003593">
    <property type="entry name" value="AAA+_ATPase"/>
</dbReference>
<dbReference type="Gene3D" id="3.40.50.300">
    <property type="entry name" value="P-loop containing nucleotide triphosphate hydrolases"/>
    <property type="match status" value="1"/>
</dbReference>
<accession>A0ABY7BNR1</accession>
<evidence type="ECO:0000256" key="2">
    <source>
        <dbReference type="ARBA" id="ARBA00022741"/>
    </source>
</evidence>
<dbReference type="SUPFAM" id="SSF52540">
    <property type="entry name" value="P-loop containing nucleoside triphosphate hydrolases"/>
    <property type="match status" value="1"/>
</dbReference>
<dbReference type="PANTHER" id="PTHR42711:SF1">
    <property type="entry name" value="ABC-TRANSPORT PROTEIN, ATP-BINDING COMPONENT"/>
    <property type="match status" value="1"/>
</dbReference>
<dbReference type="RefSeq" id="WP_045170458.1">
    <property type="nucleotide sequence ID" value="NZ_CP113865.1"/>
</dbReference>
<proteinExistence type="predicted"/>
<keyword evidence="1" id="KW-0813">Transport</keyword>
<feature type="domain" description="ABC transporter" evidence="4">
    <location>
        <begin position="18"/>
        <end position="252"/>
    </location>
</feature>
<evidence type="ECO:0000313" key="6">
    <source>
        <dbReference type="Proteomes" id="UP001164909"/>
    </source>
</evidence>
<dbReference type="InterPro" id="IPR050763">
    <property type="entry name" value="ABC_transporter_ATP-binding"/>
</dbReference>
<dbReference type="PROSITE" id="PS50893">
    <property type="entry name" value="ABC_TRANSPORTER_2"/>
    <property type="match status" value="1"/>
</dbReference>
<keyword evidence="2" id="KW-0547">Nucleotide-binding</keyword>
<keyword evidence="3 5" id="KW-0067">ATP-binding</keyword>
<name>A0ABY7BNR1_9FIRM</name>
<dbReference type="Pfam" id="PF00005">
    <property type="entry name" value="ABC_tran"/>
    <property type="match status" value="1"/>
</dbReference>
<protein>
    <submittedName>
        <fullName evidence="5">ATP-binding cassette domain-containing protein</fullName>
    </submittedName>
</protein>
<sequence>MENVVKTYRVQQRGKSIIGVVKSFFTKNYKEINAVNNLSLTINKGELVGYIGVNGAGKSTTIKMLVGILAPTKGKISVLGKDPHKHRREIAKRIGVVFGQRSQLIWDLPPIDTFDLFSKIYEIPKEEYRSRLKYLVEHMGIEDIVHVPVRKLSLGQRMCCEIVASLLHNPEILFLDEPTIGLDIFNKEKVRNFIKKLNEELGTTVILTSHDLSDIENLCRRIIIIDKGSIIFDGTLEDLKTKYGTKSTIKIELIEKSKPVNFDCNDIKVEIDYNNNFLYIRYSKRMYRTTDLINLVIQNLDGIKDISIIDNNLEDIVKEIYLNKHRRD</sequence>
<evidence type="ECO:0000259" key="4">
    <source>
        <dbReference type="PROSITE" id="PS50893"/>
    </source>
</evidence>
<gene>
    <name evidence="5" type="ORF">OTK00_000393</name>
</gene>